<keyword evidence="1" id="KW-0343">GTPase activation</keyword>
<keyword evidence="3" id="KW-0677">Repeat</keyword>
<evidence type="ECO:0000256" key="2">
    <source>
        <dbReference type="ARBA" id="ARBA00022614"/>
    </source>
</evidence>
<keyword evidence="6" id="KW-1185">Reference proteome</keyword>
<feature type="region of interest" description="Disordered" evidence="4">
    <location>
        <begin position="333"/>
        <end position="412"/>
    </location>
</feature>
<dbReference type="GO" id="GO:0006913">
    <property type="term" value="P:nucleocytoplasmic transport"/>
    <property type="evidence" value="ECO:0007669"/>
    <property type="project" value="TreeGrafter"/>
</dbReference>
<dbReference type="GO" id="GO:0005096">
    <property type="term" value="F:GTPase activator activity"/>
    <property type="evidence" value="ECO:0007669"/>
    <property type="project" value="UniProtKB-KW"/>
</dbReference>
<dbReference type="GO" id="GO:0031267">
    <property type="term" value="F:small GTPase binding"/>
    <property type="evidence" value="ECO:0007669"/>
    <property type="project" value="TreeGrafter"/>
</dbReference>
<dbReference type="Proteomes" id="UP000799421">
    <property type="component" value="Unassembled WGS sequence"/>
</dbReference>
<dbReference type="InterPro" id="IPR032675">
    <property type="entry name" value="LRR_dom_sf"/>
</dbReference>
<evidence type="ECO:0000313" key="5">
    <source>
        <dbReference type="EMBL" id="KAF2859151.1"/>
    </source>
</evidence>
<evidence type="ECO:0000256" key="3">
    <source>
        <dbReference type="ARBA" id="ARBA00022737"/>
    </source>
</evidence>
<evidence type="ECO:0000256" key="4">
    <source>
        <dbReference type="SAM" id="MobiDB-lite"/>
    </source>
</evidence>
<dbReference type="GO" id="GO:0005634">
    <property type="term" value="C:nucleus"/>
    <property type="evidence" value="ECO:0007669"/>
    <property type="project" value="TreeGrafter"/>
</dbReference>
<dbReference type="SUPFAM" id="SSF52047">
    <property type="entry name" value="RNI-like"/>
    <property type="match status" value="1"/>
</dbReference>
<reference evidence="5" key="1">
    <citation type="journal article" date="2020" name="Stud. Mycol.">
        <title>101 Dothideomycetes genomes: a test case for predicting lifestyles and emergence of pathogens.</title>
        <authorList>
            <person name="Haridas S."/>
            <person name="Albert R."/>
            <person name="Binder M."/>
            <person name="Bloem J."/>
            <person name="Labutti K."/>
            <person name="Salamov A."/>
            <person name="Andreopoulos B."/>
            <person name="Baker S."/>
            <person name="Barry K."/>
            <person name="Bills G."/>
            <person name="Bluhm B."/>
            <person name="Cannon C."/>
            <person name="Castanera R."/>
            <person name="Culley D."/>
            <person name="Daum C."/>
            <person name="Ezra D."/>
            <person name="Gonzalez J."/>
            <person name="Henrissat B."/>
            <person name="Kuo A."/>
            <person name="Liang C."/>
            <person name="Lipzen A."/>
            <person name="Lutzoni F."/>
            <person name="Magnuson J."/>
            <person name="Mondo S."/>
            <person name="Nolan M."/>
            <person name="Ohm R."/>
            <person name="Pangilinan J."/>
            <person name="Park H.-J."/>
            <person name="Ramirez L."/>
            <person name="Alfaro M."/>
            <person name="Sun H."/>
            <person name="Tritt A."/>
            <person name="Yoshinaga Y."/>
            <person name="Zwiers L.-H."/>
            <person name="Turgeon B."/>
            <person name="Goodwin S."/>
            <person name="Spatafora J."/>
            <person name="Crous P."/>
            <person name="Grigoriev I."/>
        </authorList>
    </citation>
    <scope>NUCLEOTIDE SEQUENCE</scope>
    <source>
        <strain evidence="5">CBS 480.64</strain>
    </source>
</reference>
<dbReference type="EMBL" id="MU005997">
    <property type="protein sequence ID" value="KAF2859151.1"/>
    <property type="molecule type" value="Genomic_DNA"/>
</dbReference>
<dbReference type="GO" id="GO:0048471">
    <property type="term" value="C:perinuclear region of cytoplasm"/>
    <property type="evidence" value="ECO:0007669"/>
    <property type="project" value="TreeGrafter"/>
</dbReference>
<sequence>MADDQIFSLKGKSLKLDNANDISPHIIPLQNTNDIREIHLEGNTLGPAACIELAPYIAAQKGLRVANLADIFTGRLLSEIPTALDSLLQVLLTLPELHTVNLSDNAFGLNTVAPLESFLERSSPLKHLYLNNNGLGPEAGARVAKALAKLAEKKKQDRAPDLETIICGRNRLESGSMEAWAEAFRANNKVTTVKMVQNGIRKEGIDRLIRKGLSQCNQLKVLDLQDNTFTRFAATALAETLPSSWPQIQELGVGDCLLSSAGGRLLASALAKGKNANIKTLRLQFNELRSEVLALLCDAIDKVAALQRVELNGNKFEAENPLVEKLTLALKARRKDDADDDDEEWGLDELDELEGSDDDDEDESEGEDEAEVESDEEEKIVKEDERNENEPVAQEKDKDVDALARALEKTEL</sequence>
<feature type="compositionally biased region" description="Basic and acidic residues" evidence="4">
    <location>
        <begin position="379"/>
        <end position="412"/>
    </location>
</feature>
<evidence type="ECO:0000256" key="1">
    <source>
        <dbReference type="ARBA" id="ARBA00022468"/>
    </source>
</evidence>
<dbReference type="GO" id="GO:0005829">
    <property type="term" value="C:cytosol"/>
    <property type="evidence" value="ECO:0007669"/>
    <property type="project" value="TreeGrafter"/>
</dbReference>
<dbReference type="OrthoDB" id="184583at2759"/>
<evidence type="ECO:0000313" key="6">
    <source>
        <dbReference type="Proteomes" id="UP000799421"/>
    </source>
</evidence>
<gene>
    <name evidence="5" type="ORF">K470DRAFT_249972</name>
</gene>
<accession>A0A6A7BV82</accession>
<dbReference type="AlphaFoldDB" id="A0A6A7BV82"/>
<dbReference type="CDD" id="cd00116">
    <property type="entry name" value="LRR_RI"/>
    <property type="match status" value="1"/>
</dbReference>
<organism evidence="5 6">
    <name type="scientific">Piedraia hortae CBS 480.64</name>
    <dbReference type="NCBI Taxonomy" id="1314780"/>
    <lineage>
        <taxon>Eukaryota</taxon>
        <taxon>Fungi</taxon>
        <taxon>Dikarya</taxon>
        <taxon>Ascomycota</taxon>
        <taxon>Pezizomycotina</taxon>
        <taxon>Dothideomycetes</taxon>
        <taxon>Dothideomycetidae</taxon>
        <taxon>Capnodiales</taxon>
        <taxon>Piedraiaceae</taxon>
        <taxon>Piedraia</taxon>
    </lineage>
</organism>
<dbReference type="PANTHER" id="PTHR24113:SF12">
    <property type="entry name" value="RAN GTPASE-ACTIVATING PROTEIN 1"/>
    <property type="match status" value="1"/>
</dbReference>
<dbReference type="PANTHER" id="PTHR24113">
    <property type="entry name" value="RAN GTPASE-ACTIVATING PROTEIN 1"/>
    <property type="match status" value="1"/>
</dbReference>
<feature type="compositionally biased region" description="Acidic residues" evidence="4">
    <location>
        <begin position="338"/>
        <end position="378"/>
    </location>
</feature>
<dbReference type="SMART" id="SM00368">
    <property type="entry name" value="LRR_RI"/>
    <property type="match status" value="6"/>
</dbReference>
<keyword evidence="2" id="KW-0433">Leucine-rich repeat</keyword>
<dbReference type="Gene3D" id="3.80.10.10">
    <property type="entry name" value="Ribonuclease Inhibitor"/>
    <property type="match status" value="1"/>
</dbReference>
<dbReference type="InterPro" id="IPR027038">
    <property type="entry name" value="RanGap"/>
</dbReference>
<protein>
    <submittedName>
        <fullName evidence="5">RNI-like protein</fullName>
    </submittedName>
</protein>
<proteinExistence type="predicted"/>
<name>A0A6A7BV82_9PEZI</name>